<dbReference type="EMBL" id="JACIVI010000001">
    <property type="protein sequence ID" value="MBB1161464.1"/>
    <property type="molecule type" value="Genomic_DNA"/>
</dbReference>
<keyword evidence="2" id="KW-1185">Reference proteome</keyword>
<dbReference type="AlphaFoldDB" id="A0A839HTX8"/>
<proteinExistence type="predicted"/>
<sequence length="139" mass="14221">MPANTDPIYTRKPDNQWVTIPGGTAANTAVDGTGTVFTAYAADATNGSFLQRLRVKAAAVSAATVLRVFLNNGGSNATPENNVLIDEIALPAITGSNTSSVQVFDVTLNLGLTPGHKINVCLATSVTGPVNITGIGGCY</sequence>
<evidence type="ECO:0000313" key="2">
    <source>
        <dbReference type="Proteomes" id="UP000586093"/>
    </source>
</evidence>
<organism evidence="1 2">
    <name type="scientific">Aquariibacter albus</name>
    <dbReference type="NCBI Taxonomy" id="2759899"/>
    <lineage>
        <taxon>Bacteria</taxon>
        <taxon>Pseudomonadati</taxon>
        <taxon>Pseudomonadota</taxon>
        <taxon>Betaproteobacteria</taxon>
        <taxon>Burkholderiales</taxon>
        <taxon>Sphaerotilaceae</taxon>
        <taxon>Aquariibacter</taxon>
    </lineage>
</organism>
<name>A0A839HTX8_9BURK</name>
<comment type="caution">
    <text evidence="1">The sequence shown here is derived from an EMBL/GenBank/DDBJ whole genome shotgun (WGS) entry which is preliminary data.</text>
</comment>
<reference evidence="1 2" key="1">
    <citation type="submission" date="2020-08" db="EMBL/GenBank/DDBJ databases">
        <title>Aquariorum lacteus gen. nov., sp. nov., a new member of the family Comamonadaceae, isolated from freshwater aquarium.</title>
        <authorList>
            <person name="Chun S.-J."/>
        </authorList>
    </citation>
    <scope>NUCLEOTIDE SEQUENCE [LARGE SCALE GENOMIC DNA]</scope>
    <source>
        <strain evidence="1 2">SJAQ100</strain>
    </source>
</reference>
<protein>
    <submittedName>
        <fullName evidence="1">Uncharacterized protein</fullName>
    </submittedName>
</protein>
<dbReference type="Proteomes" id="UP000586093">
    <property type="component" value="Unassembled WGS sequence"/>
</dbReference>
<accession>A0A839HTX8</accession>
<gene>
    <name evidence="1" type="ORF">H4F90_05665</name>
</gene>
<dbReference type="RefSeq" id="WP_182662274.1">
    <property type="nucleotide sequence ID" value="NZ_JACIVI010000001.1"/>
</dbReference>
<evidence type="ECO:0000313" key="1">
    <source>
        <dbReference type="EMBL" id="MBB1161464.1"/>
    </source>
</evidence>